<keyword evidence="3" id="KW-0418">Kinase</keyword>
<keyword evidence="1" id="KW-0808">Transferase</keyword>
<dbReference type="AlphaFoldDB" id="A0A409X9M7"/>
<organism evidence="8 9">
    <name type="scientific">Psilocybe cyanescens</name>
    <dbReference type="NCBI Taxonomy" id="93625"/>
    <lineage>
        <taxon>Eukaryota</taxon>
        <taxon>Fungi</taxon>
        <taxon>Dikarya</taxon>
        <taxon>Basidiomycota</taxon>
        <taxon>Agaricomycotina</taxon>
        <taxon>Agaricomycetes</taxon>
        <taxon>Agaricomycetidae</taxon>
        <taxon>Agaricales</taxon>
        <taxon>Agaricineae</taxon>
        <taxon>Strophariaceae</taxon>
        <taxon>Psilocybe</taxon>
    </lineage>
</organism>
<dbReference type="Proteomes" id="UP000283269">
    <property type="component" value="Unassembled WGS sequence"/>
</dbReference>
<accession>A0A409X9M7</accession>
<gene>
    <name evidence="8" type="ORF">CVT25_008198</name>
</gene>
<dbReference type="Gene3D" id="1.10.510.10">
    <property type="entry name" value="Transferase(Phosphotransferase) domain 1"/>
    <property type="match status" value="1"/>
</dbReference>
<evidence type="ECO:0000256" key="2">
    <source>
        <dbReference type="ARBA" id="ARBA00022741"/>
    </source>
</evidence>
<dbReference type="EMBL" id="NHYD01002281">
    <property type="protein sequence ID" value="PPQ87462.1"/>
    <property type="molecule type" value="Genomic_DNA"/>
</dbReference>
<evidence type="ECO:0000256" key="5">
    <source>
        <dbReference type="ARBA" id="ARBA00038035"/>
    </source>
</evidence>
<comment type="caution">
    <text evidence="8">The sequence shown here is derived from an EMBL/GenBank/DDBJ whole genome shotgun (WGS) entry which is preliminary data.</text>
</comment>
<evidence type="ECO:0000256" key="1">
    <source>
        <dbReference type="ARBA" id="ARBA00022679"/>
    </source>
</evidence>
<dbReference type="GO" id="GO:0071474">
    <property type="term" value="P:cellular hyperosmotic response"/>
    <property type="evidence" value="ECO:0007669"/>
    <property type="project" value="TreeGrafter"/>
</dbReference>
<evidence type="ECO:0000256" key="6">
    <source>
        <dbReference type="ARBA" id="ARBA00038999"/>
    </source>
</evidence>
<dbReference type="PROSITE" id="PS50011">
    <property type="entry name" value="PROTEIN_KINASE_DOM"/>
    <property type="match status" value="1"/>
</dbReference>
<comment type="similarity">
    <text evidence="5">Belongs to the protein kinase superfamily. STE Ser/Thr protein kinase family. MAP kinase kinase subfamily.</text>
</comment>
<keyword evidence="9" id="KW-1185">Reference proteome</keyword>
<evidence type="ECO:0000256" key="4">
    <source>
        <dbReference type="ARBA" id="ARBA00022840"/>
    </source>
</evidence>
<protein>
    <recommendedName>
        <fullName evidence="6">mitogen-activated protein kinase kinase</fullName>
        <ecNumber evidence="6">2.7.12.2</ecNumber>
    </recommendedName>
</protein>
<dbReference type="PIRSF" id="PIRSF000654">
    <property type="entry name" value="Integrin-linked_kinase"/>
    <property type="match status" value="1"/>
</dbReference>
<dbReference type="GO" id="GO:0004708">
    <property type="term" value="F:MAP kinase kinase activity"/>
    <property type="evidence" value="ECO:0007669"/>
    <property type="project" value="UniProtKB-EC"/>
</dbReference>
<dbReference type="FunFam" id="1.10.510.10:FF:000433">
    <property type="entry name" value="MAP kinase kinase PBS2"/>
    <property type="match status" value="1"/>
</dbReference>
<dbReference type="PANTHER" id="PTHR48013">
    <property type="entry name" value="DUAL SPECIFICITY MITOGEN-ACTIVATED PROTEIN KINASE KINASE 5-RELATED"/>
    <property type="match status" value="1"/>
</dbReference>
<dbReference type="Gene3D" id="6.10.140.2120">
    <property type="match status" value="1"/>
</dbReference>
<dbReference type="EC" id="2.7.12.2" evidence="6"/>
<dbReference type="STRING" id="93625.A0A409X9M7"/>
<sequence>MELDVLHRAVAPEIVEFYGAFFIESCVYYCMEYMDAGSLDKLQAAGVPEDVLARIAASMVRGLKFLKDDLNIIHRDVKPTNVLVNRKGEIKLCDFGISGELDKSLAKTNIGCQSYMAPERIKGESQNNLGTYTVSSDVWSLGLSMIEMGLGKYPYPPETYSNVFAQLTAIVHGDPPELPEEKYSETAREWVTMCLRKDPEKRATYRELLEHPFLKKDKTSDVDMVAWVEKALAHKVAAALAASRAQMPQSV</sequence>
<evidence type="ECO:0000313" key="9">
    <source>
        <dbReference type="Proteomes" id="UP000283269"/>
    </source>
</evidence>
<keyword evidence="2" id="KW-0547">Nucleotide-binding</keyword>
<keyword evidence="4" id="KW-0067">ATP-binding</keyword>
<feature type="domain" description="Protein kinase" evidence="7">
    <location>
        <begin position="1"/>
        <end position="214"/>
    </location>
</feature>
<dbReference type="InterPro" id="IPR000719">
    <property type="entry name" value="Prot_kinase_dom"/>
</dbReference>
<evidence type="ECO:0000259" key="7">
    <source>
        <dbReference type="PROSITE" id="PS50011"/>
    </source>
</evidence>
<dbReference type="Pfam" id="PF00069">
    <property type="entry name" value="Pkinase"/>
    <property type="match status" value="1"/>
</dbReference>
<name>A0A409X9M7_PSICY</name>
<dbReference type="InParanoid" id="A0A409X9M7"/>
<evidence type="ECO:0000313" key="8">
    <source>
        <dbReference type="EMBL" id="PPQ87462.1"/>
    </source>
</evidence>
<dbReference type="SUPFAM" id="SSF56112">
    <property type="entry name" value="Protein kinase-like (PK-like)"/>
    <property type="match status" value="1"/>
</dbReference>
<dbReference type="InterPro" id="IPR011009">
    <property type="entry name" value="Kinase-like_dom_sf"/>
</dbReference>
<dbReference type="InterPro" id="IPR008271">
    <property type="entry name" value="Ser/Thr_kinase_AS"/>
</dbReference>
<proteinExistence type="inferred from homology"/>
<dbReference type="OrthoDB" id="10252354at2759"/>
<evidence type="ECO:0000256" key="3">
    <source>
        <dbReference type="ARBA" id="ARBA00022777"/>
    </source>
</evidence>
<dbReference type="PANTHER" id="PTHR48013:SF25">
    <property type="entry name" value="MAP KINASE KINASE PBS2"/>
    <property type="match status" value="1"/>
</dbReference>
<dbReference type="PROSITE" id="PS00108">
    <property type="entry name" value="PROTEIN_KINASE_ST"/>
    <property type="match status" value="1"/>
</dbReference>
<dbReference type="GO" id="GO:0005524">
    <property type="term" value="F:ATP binding"/>
    <property type="evidence" value="ECO:0007669"/>
    <property type="project" value="UniProtKB-KW"/>
</dbReference>
<dbReference type="SMART" id="SM00220">
    <property type="entry name" value="S_TKc"/>
    <property type="match status" value="1"/>
</dbReference>
<reference evidence="8 9" key="1">
    <citation type="journal article" date="2018" name="Evol. Lett.">
        <title>Horizontal gene cluster transfer increased hallucinogenic mushroom diversity.</title>
        <authorList>
            <person name="Reynolds H.T."/>
            <person name="Vijayakumar V."/>
            <person name="Gluck-Thaler E."/>
            <person name="Korotkin H.B."/>
            <person name="Matheny P.B."/>
            <person name="Slot J.C."/>
        </authorList>
    </citation>
    <scope>NUCLEOTIDE SEQUENCE [LARGE SCALE GENOMIC DNA]</scope>
    <source>
        <strain evidence="8 9">2631</strain>
    </source>
</reference>